<dbReference type="InterPro" id="IPR002464">
    <property type="entry name" value="DNA/RNA_helicase_DEAH_CS"/>
</dbReference>
<dbReference type="GO" id="GO:0008380">
    <property type="term" value="P:RNA splicing"/>
    <property type="evidence" value="ECO:0007669"/>
    <property type="project" value="UniProtKB-KW"/>
</dbReference>
<dbReference type="SMART" id="SM00487">
    <property type="entry name" value="DEXDc"/>
    <property type="match status" value="1"/>
</dbReference>
<evidence type="ECO:0000256" key="9">
    <source>
        <dbReference type="ARBA" id="ARBA00047984"/>
    </source>
</evidence>
<dbReference type="InterPro" id="IPR007502">
    <property type="entry name" value="Helicase-assoc_dom"/>
</dbReference>
<feature type="domain" description="Helicase C-terminal" evidence="11">
    <location>
        <begin position="318"/>
        <end position="492"/>
    </location>
</feature>
<evidence type="ECO:0000256" key="3">
    <source>
        <dbReference type="ARBA" id="ARBA00022728"/>
    </source>
</evidence>
<dbReference type="EMBL" id="SDMP01000012">
    <property type="protein sequence ID" value="RYR25262.1"/>
    <property type="molecule type" value="Genomic_DNA"/>
</dbReference>
<keyword evidence="7" id="KW-0067">ATP-binding</keyword>
<dbReference type="GO" id="GO:0003725">
    <property type="term" value="F:double-stranded RNA binding"/>
    <property type="evidence" value="ECO:0007669"/>
    <property type="project" value="TreeGrafter"/>
</dbReference>
<evidence type="ECO:0000256" key="1">
    <source>
        <dbReference type="ARBA" id="ARBA00012552"/>
    </source>
</evidence>
<dbReference type="GO" id="GO:0005524">
    <property type="term" value="F:ATP binding"/>
    <property type="evidence" value="ECO:0007669"/>
    <property type="project" value="UniProtKB-KW"/>
</dbReference>
<dbReference type="InterPro" id="IPR048333">
    <property type="entry name" value="HA2_WH"/>
</dbReference>
<protein>
    <recommendedName>
        <fullName evidence="1">RNA helicase</fullName>
        <ecNumber evidence="1">3.6.4.13</ecNumber>
    </recommendedName>
</protein>
<dbReference type="SMART" id="SM00490">
    <property type="entry name" value="HELICc"/>
    <property type="match status" value="1"/>
</dbReference>
<dbReference type="GO" id="GO:0016787">
    <property type="term" value="F:hydrolase activity"/>
    <property type="evidence" value="ECO:0007669"/>
    <property type="project" value="UniProtKB-KW"/>
</dbReference>
<name>A0A445AFU2_ARAHY</name>
<dbReference type="GO" id="GO:0005730">
    <property type="term" value="C:nucleolus"/>
    <property type="evidence" value="ECO:0007669"/>
    <property type="project" value="TreeGrafter"/>
</dbReference>
<dbReference type="SMART" id="SM00847">
    <property type="entry name" value="HA2"/>
    <property type="match status" value="1"/>
</dbReference>
<evidence type="ECO:0000256" key="2">
    <source>
        <dbReference type="ARBA" id="ARBA00022664"/>
    </source>
</evidence>
<evidence type="ECO:0000256" key="8">
    <source>
        <dbReference type="ARBA" id="ARBA00023187"/>
    </source>
</evidence>
<keyword evidence="5" id="KW-0378">Hydrolase</keyword>
<comment type="caution">
    <text evidence="12">The sequence shown here is derived from an EMBL/GenBank/DDBJ whole genome shotgun (WGS) entry which is preliminary data.</text>
</comment>
<dbReference type="PROSITE" id="PS51194">
    <property type="entry name" value="HELICASE_CTER"/>
    <property type="match status" value="1"/>
</dbReference>
<evidence type="ECO:0000259" key="10">
    <source>
        <dbReference type="PROSITE" id="PS51192"/>
    </source>
</evidence>
<evidence type="ECO:0000256" key="7">
    <source>
        <dbReference type="ARBA" id="ARBA00022840"/>
    </source>
</evidence>
<dbReference type="PROSITE" id="PS51192">
    <property type="entry name" value="HELICASE_ATP_BIND_1"/>
    <property type="match status" value="1"/>
</dbReference>
<reference evidence="12 13" key="1">
    <citation type="submission" date="2019-01" db="EMBL/GenBank/DDBJ databases">
        <title>Sequencing of cultivated peanut Arachis hypogaea provides insights into genome evolution and oil improvement.</title>
        <authorList>
            <person name="Chen X."/>
        </authorList>
    </citation>
    <scope>NUCLEOTIDE SEQUENCE [LARGE SCALE GENOMIC DNA]</scope>
    <source>
        <strain evidence="13">cv. Fuhuasheng</strain>
        <tissue evidence="12">Leaves</tissue>
    </source>
</reference>
<dbReference type="Pfam" id="PF21010">
    <property type="entry name" value="HA2_C"/>
    <property type="match status" value="1"/>
</dbReference>
<dbReference type="Pfam" id="PF00270">
    <property type="entry name" value="DEAD"/>
    <property type="match status" value="1"/>
</dbReference>
<dbReference type="EC" id="3.6.4.13" evidence="1"/>
<dbReference type="InterPro" id="IPR014001">
    <property type="entry name" value="Helicase_ATP-bd"/>
</dbReference>
<dbReference type="Pfam" id="PF04408">
    <property type="entry name" value="WHD_HA2"/>
    <property type="match status" value="1"/>
</dbReference>
<gene>
    <name evidence="12" type="ORF">Ahy_B02g058939</name>
</gene>
<evidence type="ECO:0000256" key="5">
    <source>
        <dbReference type="ARBA" id="ARBA00022801"/>
    </source>
</evidence>
<dbReference type="GO" id="GO:0005681">
    <property type="term" value="C:spliceosomal complex"/>
    <property type="evidence" value="ECO:0007669"/>
    <property type="project" value="UniProtKB-KW"/>
</dbReference>
<dbReference type="InterPro" id="IPR001650">
    <property type="entry name" value="Helicase_C-like"/>
</dbReference>
<dbReference type="CDD" id="cd17978">
    <property type="entry name" value="DEXHc_DHX33"/>
    <property type="match status" value="1"/>
</dbReference>
<accession>A0A445AFU2</accession>
<evidence type="ECO:0000313" key="13">
    <source>
        <dbReference type="Proteomes" id="UP000289738"/>
    </source>
</evidence>
<dbReference type="PANTHER" id="PTHR18934">
    <property type="entry name" value="ATP-DEPENDENT RNA HELICASE"/>
    <property type="match status" value="1"/>
</dbReference>
<comment type="catalytic activity">
    <reaction evidence="9">
        <text>ATP + H2O = ADP + phosphate + H(+)</text>
        <dbReference type="Rhea" id="RHEA:13065"/>
        <dbReference type="ChEBI" id="CHEBI:15377"/>
        <dbReference type="ChEBI" id="CHEBI:15378"/>
        <dbReference type="ChEBI" id="CHEBI:30616"/>
        <dbReference type="ChEBI" id="CHEBI:43474"/>
        <dbReference type="ChEBI" id="CHEBI:456216"/>
        <dbReference type="EC" id="3.6.4.13"/>
    </reaction>
</comment>
<keyword evidence="6" id="KW-0347">Helicase</keyword>
<dbReference type="InterPro" id="IPR003593">
    <property type="entry name" value="AAA+_ATPase"/>
</dbReference>
<proteinExistence type="predicted"/>
<keyword evidence="4" id="KW-0547">Nucleotide-binding</keyword>
<organism evidence="12 13">
    <name type="scientific">Arachis hypogaea</name>
    <name type="common">Peanut</name>
    <dbReference type="NCBI Taxonomy" id="3818"/>
    <lineage>
        <taxon>Eukaryota</taxon>
        <taxon>Viridiplantae</taxon>
        <taxon>Streptophyta</taxon>
        <taxon>Embryophyta</taxon>
        <taxon>Tracheophyta</taxon>
        <taxon>Spermatophyta</taxon>
        <taxon>Magnoliopsida</taxon>
        <taxon>eudicotyledons</taxon>
        <taxon>Gunneridae</taxon>
        <taxon>Pentapetalae</taxon>
        <taxon>rosids</taxon>
        <taxon>fabids</taxon>
        <taxon>Fabales</taxon>
        <taxon>Fabaceae</taxon>
        <taxon>Papilionoideae</taxon>
        <taxon>50 kb inversion clade</taxon>
        <taxon>dalbergioids sensu lato</taxon>
        <taxon>Dalbergieae</taxon>
        <taxon>Pterocarpus clade</taxon>
        <taxon>Arachis</taxon>
    </lineage>
</organism>
<dbReference type="Pfam" id="PF07717">
    <property type="entry name" value="OB_NTP_bind"/>
    <property type="match status" value="1"/>
</dbReference>
<evidence type="ECO:0000256" key="6">
    <source>
        <dbReference type="ARBA" id="ARBA00022806"/>
    </source>
</evidence>
<dbReference type="SMART" id="SM00382">
    <property type="entry name" value="AAA"/>
    <property type="match status" value="1"/>
</dbReference>
<dbReference type="STRING" id="3818.A0A445AFU2"/>
<dbReference type="InterPro" id="IPR011545">
    <property type="entry name" value="DEAD/DEAH_box_helicase_dom"/>
</dbReference>
<dbReference type="CDD" id="cd18791">
    <property type="entry name" value="SF2_C_RHA"/>
    <property type="match status" value="1"/>
</dbReference>
<evidence type="ECO:0000259" key="11">
    <source>
        <dbReference type="PROSITE" id="PS51194"/>
    </source>
</evidence>
<evidence type="ECO:0000313" key="12">
    <source>
        <dbReference type="EMBL" id="RYR25262.1"/>
    </source>
</evidence>
<dbReference type="InterPro" id="IPR011709">
    <property type="entry name" value="DEAD-box_helicase_OB_fold"/>
</dbReference>
<evidence type="ECO:0000256" key="4">
    <source>
        <dbReference type="ARBA" id="ARBA00022741"/>
    </source>
</evidence>
<keyword evidence="2" id="KW-0507">mRNA processing</keyword>
<dbReference type="InterPro" id="IPR027417">
    <property type="entry name" value="P-loop_NTPase"/>
</dbReference>
<keyword evidence="13" id="KW-1185">Reference proteome</keyword>
<dbReference type="GO" id="GO:0006397">
    <property type="term" value="P:mRNA processing"/>
    <property type="evidence" value="ECO:0007669"/>
    <property type="project" value="UniProtKB-KW"/>
</dbReference>
<dbReference type="PROSITE" id="PS00690">
    <property type="entry name" value="DEAH_ATP_HELICASE"/>
    <property type="match status" value="1"/>
</dbReference>
<dbReference type="Gene3D" id="1.20.120.1080">
    <property type="match status" value="1"/>
</dbReference>
<dbReference type="Pfam" id="PF00271">
    <property type="entry name" value="Helicase_C"/>
    <property type="match status" value="1"/>
</dbReference>
<dbReference type="FunFam" id="3.40.50.300:FF:000007">
    <property type="entry name" value="Pre-mRNA-splicing factor ATP-dependent RNA helicase"/>
    <property type="match status" value="1"/>
</dbReference>
<keyword evidence="8" id="KW-0508">mRNA splicing</keyword>
<dbReference type="Gene3D" id="3.40.50.300">
    <property type="entry name" value="P-loop containing nucleotide triphosphate hydrolases"/>
    <property type="match status" value="2"/>
</dbReference>
<keyword evidence="3" id="KW-0747">Spliceosome</keyword>
<dbReference type="GO" id="GO:0003724">
    <property type="term" value="F:RNA helicase activity"/>
    <property type="evidence" value="ECO:0007669"/>
    <property type="project" value="UniProtKB-EC"/>
</dbReference>
<sequence>MEDWLDSRIYQIGPNSVSVVVTVASHLQINSFGFVEMPSMAKRSHDPCSIGKFSNGKQNRQTEFSARRQKIAQQRKSIPIASVEKRLIEEVQKNDILIIVGETGSGKTTQIPQFLFGAGFCRDGKVIGITQPRRVAAITVAKRVAEECGVELGQKVGYSVRFDDTTSSSTRIKYMTDGLLLREALLDPYLSKYSVIIVDEAHERTVHTDVLLALLKNVQSARSRSVADDQGVNFGKKNVNAGMSLEKEYGGQSNSFLKKDNREKYAPLKLIIMSASLDARTFSEYFGNAKSVHIQGRQFPVDIFYTCHPEEDYLDASLITIFQIHLKEDPGDILVFLTGQEEIESVEKLINDRLSQFPEGSQKLQVVPIFAALPSEQQLRVFAPAPFGFRKVILATNIAETSVTIPGVKYVIDPGFVKARSYDSGKDMESLIIVPTSKSQALQRSGRAGREGPGKCFRLYPESEFEKLEDSTKPEIKRCNLSNVILQLKALGVDDIVGFDFIEKPSRTTIIKSLEQLFSLGALTDDCQLSDPVGHQMARLPLDPIYSKAIILASQYNCLEDMLITVAMLSVESIFYAPREKQVEARTAIKCFSSPEGDHITLINVYRASNDFLERRSIEMGKAKIEKAFKKWCKDNFISSRSLRHARDIHRQIRVHAEQMGLNLASCGDDMLQYRRCLAASFFLNAAVKQPEGTYRALASGLVVQIHPSSVLFRQKPECIIFNELVQTNSKYVRNVSSIDYLWLTELVPQYYVVKN</sequence>
<dbReference type="Proteomes" id="UP000289738">
    <property type="component" value="Chromosome B02"/>
</dbReference>
<feature type="domain" description="Helicase ATP-binding" evidence="10">
    <location>
        <begin position="88"/>
        <end position="295"/>
    </location>
</feature>
<dbReference type="SUPFAM" id="SSF52540">
    <property type="entry name" value="P-loop containing nucleoside triphosphate hydrolases"/>
    <property type="match status" value="1"/>
</dbReference>
<dbReference type="AlphaFoldDB" id="A0A445AFU2"/>
<dbReference type="GO" id="GO:0045943">
    <property type="term" value="P:positive regulation of transcription by RNA polymerase I"/>
    <property type="evidence" value="ECO:0007669"/>
    <property type="project" value="TreeGrafter"/>
</dbReference>
<dbReference type="PANTHER" id="PTHR18934:SF118">
    <property type="entry name" value="ATP-DEPENDENT RNA HELICASE DHX33"/>
    <property type="match status" value="1"/>
</dbReference>